<evidence type="ECO:0000256" key="11">
    <source>
        <dbReference type="HAMAP-Rule" id="MF_00303"/>
    </source>
</evidence>
<evidence type="ECO:0000259" key="13">
    <source>
        <dbReference type="Pfam" id="PF05697"/>
    </source>
</evidence>
<dbReference type="Gene3D" id="3.30.70.1050">
    <property type="entry name" value="Trigger factor ribosome-binding domain"/>
    <property type="match status" value="1"/>
</dbReference>
<dbReference type="Gene3D" id="3.10.50.40">
    <property type="match status" value="1"/>
</dbReference>
<evidence type="ECO:0000256" key="6">
    <source>
        <dbReference type="ARBA" id="ARBA00023110"/>
    </source>
</evidence>
<organism evidence="15 16">
    <name type="scientific">Egibacter rhizosphaerae</name>
    <dbReference type="NCBI Taxonomy" id="1670831"/>
    <lineage>
        <taxon>Bacteria</taxon>
        <taxon>Bacillati</taxon>
        <taxon>Actinomycetota</taxon>
        <taxon>Nitriliruptoria</taxon>
        <taxon>Egibacterales</taxon>
        <taxon>Egibacteraceae</taxon>
        <taxon>Egibacter</taxon>
    </lineage>
</organism>
<dbReference type="NCBIfam" id="TIGR00115">
    <property type="entry name" value="tig"/>
    <property type="match status" value="1"/>
</dbReference>
<dbReference type="Pfam" id="PF05697">
    <property type="entry name" value="Trigger_N"/>
    <property type="match status" value="1"/>
</dbReference>
<dbReference type="InterPro" id="IPR037041">
    <property type="entry name" value="Trigger_fac_C_sf"/>
</dbReference>
<dbReference type="OrthoDB" id="9767721at2"/>
<dbReference type="GO" id="GO:0051301">
    <property type="term" value="P:cell division"/>
    <property type="evidence" value="ECO:0007669"/>
    <property type="project" value="UniProtKB-KW"/>
</dbReference>
<dbReference type="InterPro" id="IPR036611">
    <property type="entry name" value="Trigger_fac_ribosome-bd_sf"/>
</dbReference>
<feature type="region of interest" description="Disordered" evidence="12">
    <location>
        <begin position="1"/>
        <end position="230"/>
    </location>
</feature>
<evidence type="ECO:0000256" key="3">
    <source>
        <dbReference type="ARBA" id="ARBA00013194"/>
    </source>
</evidence>
<comment type="function">
    <text evidence="11">Involved in protein export. Acts as a chaperone by maintaining the newly synthesized protein in an open conformation. Functions as a peptidyl-prolyl cis-trans isomerase.</text>
</comment>
<feature type="compositionally biased region" description="Low complexity" evidence="12">
    <location>
        <begin position="60"/>
        <end position="75"/>
    </location>
</feature>
<feature type="compositionally biased region" description="Basic and acidic residues" evidence="12">
    <location>
        <begin position="1"/>
        <end position="14"/>
    </location>
</feature>
<evidence type="ECO:0000313" key="16">
    <source>
        <dbReference type="Proteomes" id="UP000291469"/>
    </source>
</evidence>
<dbReference type="Proteomes" id="UP000291469">
    <property type="component" value="Chromosome"/>
</dbReference>
<dbReference type="GO" id="GO:0005737">
    <property type="term" value="C:cytoplasm"/>
    <property type="evidence" value="ECO:0007669"/>
    <property type="project" value="UniProtKB-SubCell"/>
</dbReference>
<dbReference type="AlphaFoldDB" id="A0A411YBU3"/>
<dbReference type="GO" id="GO:0043335">
    <property type="term" value="P:protein unfolding"/>
    <property type="evidence" value="ECO:0007669"/>
    <property type="project" value="TreeGrafter"/>
</dbReference>
<keyword evidence="9 11" id="KW-0131">Cell cycle</keyword>
<evidence type="ECO:0000256" key="10">
    <source>
        <dbReference type="ARBA" id="ARBA00029986"/>
    </source>
</evidence>
<evidence type="ECO:0000256" key="12">
    <source>
        <dbReference type="SAM" id="MobiDB-lite"/>
    </source>
</evidence>
<keyword evidence="8 11" id="KW-0413">Isomerase</keyword>
<evidence type="ECO:0000313" key="15">
    <source>
        <dbReference type="EMBL" id="QBI18669.1"/>
    </source>
</evidence>
<evidence type="ECO:0000256" key="8">
    <source>
        <dbReference type="ARBA" id="ARBA00023235"/>
    </source>
</evidence>
<dbReference type="PANTHER" id="PTHR30560:SF3">
    <property type="entry name" value="TRIGGER FACTOR-LIKE PROTEIN TIG, CHLOROPLASTIC"/>
    <property type="match status" value="1"/>
</dbReference>
<evidence type="ECO:0000256" key="9">
    <source>
        <dbReference type="ARBA" id="ARBA00023306"/>
    </source>
</evidence>
<dbReference type="GO" id="GO:0043022">
    <property type="term" value="F:ribosome binding"/>
    <property type="evidence" value="ECO:0007669"/>
    <property type="project" value="TreeGrafter"/>
</dbReference>
<evidence type="ECO:0000256" key="1">
    <source>
        <dbReference type="ARBA" id="ARBA00000971"/>
    </source>
</evidence>
<sequence>MARRSADRRPERQHRQAARLDPGPSGRPRDGRNRPREPEPARAPGVPGRGPRHRRRRPLGGDSPAHPAAPRAAHQPADRRPRRAGRPRRVRGGHGLPAPRRRLPGLRDGTGHAAPGDREGPDAGRARGCPGRRRHRPRVGDQSVLRVREEVVAPAPGVRRPARATPTRWRPARSGRPLYPAAPPISDFPSARPARPSRARPTARHEAHGQAPRRAGAHPAEEAPVETTVERVDDTNVKLAVTVEAARVDEAVDQAAKELAKEVRVPGFRPGKVPRRVLESRIGKGPLLEQAAQNAVPTFYREAVEAEQLQVLGQPEFEVETFEDGQDAVFNATVEVMPEVEAPDFAGRQIPHPEWEVTEEEVDGQLDELRERFAEVETVERPAQAGDYAVITLSAMKDGEPVEEVAEEDAMYSVRDPEESGEELDRQIIGAQAGDVLEFSDTLGDDYGEELSGSEVDVRVIVKEVKAKQLPAFDDDFAITASEFDTIDELREAVAVQLERQKRNEAREALRGRIVDEIAEGIEVTLPEALVNQEIEFRVSRLGQQAEQYGLELEQYLQLAGISAEQLIEQFREQAQQTVRAQIVVDSVGRQAEMEVDQQDLTEEVNRQAQRMGRDPQELAEFMTEPERIGALYSDAFRRKTIDHILEQVEVINPPPETDEDLDAREPTPDVVEDDADEADTADDVGEADGADTVADDAAADDAAADDAAADDAAEADDTTGDETR</sequence>
<dbReference type="InterPro" id="IPR027304">
    <property type="entry name" value="Trigger_fact/SurA_dom_sf"/>
</dbReference>
<comment type="domain">
    <text evidence="11">Consists of 3 domains; the N-terminus binds the ribosome, the middle domain has PPIase activity, while the C-terminus has intrinsic chaperone activity on its own.</text>
</comment>
<feature type="domain" description="Trigger factor C-terminal" evidence="14">
    <location>
        <begin position="486"/>
        <end position="647"/>
    </location>
</feature>
<dbReference type="InterPro" id="IPR005215">
    <property type="entry name" value="Trig_fac"/>
</dbReference>
<dbReference type="SUPFAM" id="SSF109998">
    <property type="entry name" value="Triger factor/SurA peptide-binding domain-like"/>
    <property type="match status" value="1"/>
</dbReference>
<keyword evidence="11" id="KW-0963">Cytoplasm</keyword>
<dbReference type="HAMAP" id="MF_00303">
    <property type="entry name" value="Trigger_factor_Tig"/>
    <property type="match status" value="1"/>
</dbReference>
<dbReference type="GO" id="GO:0003755">
    <property type="term" value="F:peptidyl-prolyl cis-trans isomerase activity"/>
    <property type="evidence" value="ECO:0007669"/>
    <property type="project" value="UniProtKB-UniRule"/>
</dbReference>
<dbReference type="Gene3D" id="1.10.3120.10">
    <property type="entry name" value="Trigger factor, C-terminal domain"/>
    <property type="match status" value="1"/>
</dbReference>
<comment type="catalytic activity">
    <reaction evidence="1 11">
        <text>[protein]-peptidylproline (omega=180) = [protein]-peptidylproline (omega=0)</text>
        <dbReference type="Rhea" id="RHEA:16237"/>
        <dbReference type="Rhea" id="RHEA-COMP:10747"/>
        <dbReference type="Rhea" id="RHEA-COMP:10748"/>
        <dbReference type="ChEBI" id="CHEBI:83833"/>
        <dbReference type="ChEBI" id="CHEBI:83834"/>
        <dbReference type="EC" id="5.2.1.8"/>
    </reaction>
</comment>
<keyword evidence="6 11" id="KW-0697">Rotamase</keyword>
<dbReference type="GO" id="GO:0015031">
    <property type="term" value="P:protein transport"/>
    <property type="evidence" value="ECO:0007669"/>
    <property type="project" value="UniProtKB-UniRule"/>
</dbReference>
<evidence type="ECO:0000256" key="2">
    <source>
        <dbReference type="ARBA" id="ARBA00005464"/>
    </source>
</evidence>
<gene>
    <name evidence="11 15" type="primary">tig</name>
    <name evidence="15" type="ORF">ER308_03245</name>
</gene>
<dbReference type="PANTHER" id="PTHR30560">
    <property type="entry name" value="TRIGGER FACTOR CHAPERONE AND PEPTIDYL-PROLYL CIS/TRANS ISOMERASE"/>
    <property type="match status" value="1"/>
</dbReference>
<dbReference type="InterPro" id="IPR008880">
    <property type="entry name" value="Trigger_fac_C"/>
</dbReference>
<evidence type="ECO:0000256" key="5">
    <source>
        <dbReference type="ARBA" id="ARBA00022618"/>
    </source>
</evidence>
<feature type="compositionally biased region" description="Acidic residues" evidence="12">
    <location>
        <begin position="671"/>
        <end position="725"/>
    </location>
</feature>
<feature type="compositionally biased region" description="Low complexity" evidence="12">
    <location>
        <begin position="152"/>
        <end position="169"/>
    </location>
</feature>
<comment type="subcellular location">
    <subcellularLocation>
        <location evidence="11">Cytoplasm</location>
    </subcellularLocation>
    <text evidence="11">About half TF is bound to the ribosome near the polypeptide exit tunnel while the other half is free in the cytoplasm.</text>
</comment>
<evidence type="ECO:0000256" key="4">
    <source>
        <dbReference type="ARBA" id="ARBA00016902"/>
    </source>
</evidence>
<dbReference type="KEGG" id="erz:ER308_03245"/>
<protein>
    <recommendedName>
        <fullName evidence="4 11">Trigger factor</fullName>
        <shortName evidence="11">TF</shortName>
        <ecNumber evidence="3 11">5.2.1.8</ecNumber>
    </recommendedName>
    <alternativeName>
        <fullName evidence="10 11">PPIase</fullName>
    </alternativeName>
</protein>
<feature type="compositionally biased region" description="Basic and acidic residues" evidence="12">
    <location>
        <begin position="115"/>
        <end position="125"/>
    </location>
</feature>
<feature type="region of interest" description="Disordered" evidence="12">
    <location>
        <begin position="648"/>
        <end position="725"/>
    </location>
</feature>
<keyword evidence="7 11" id="KW-0143">Chaperone</keyword>
<feature type="domain" description="Trigger factor ribosome-binding bacterial" evidence="13">
    <location>
        <begin position="226"/>
        <end position="369"/>
    </location>
</feature>
<dbReference type="EC" id="5.2.1.8" evidence="3 11"/>
<dbReference type="Pfam" id="PF05698">
    <property type="entry name" value="Trigger_C"/>
    <property type="match status" value="1"/>
</dbReference>
<keyword evidence="5 11" id="KW-0132">Cell division</keyword>
<dbReference type="SUPFAM" id="SSF102735">
    <property type="entry name" value="Trigger factor ribosome-binding domain"/>
    <property type="match status" value="1"/>
</dbReference>
<accession>A0A411YBU3</accession>
<feature type="compositionally biased region" description="Basic and acidic residues" evidence="12">
    <location>
        <begin position="27"/>
        <end position="40"/>
    </location>
</feature>
<dbReference type="InterPro" id="IPR008881">
    <property type="entry name" value="Trigger_fac_ribosome-bd_bac"/>
</dbReference>
<dbReference type="EMBL" id="CP036402">
    <property type="protein sequence ID" value="QBI18669.1"/>
    <property type="molecule type" value="Genomic_DNA"/>
</dbReference>
<name>A0A411YBU3_9ACTN</name>
<proteinExistence type="inferred from homology"/>
<dbReference type="GO" id="GO:0044183">
    <property type="term" value="F:protein folding chaperone"/>
    <property type="evidence" value="ECO:0007669"/>
    <property type="project" value="TreeGrafter"/>
</dbReference>
<dbReference type="GO" id="GO:0051083">
    <property type="term" value="P:'de novo' cotranslational protein folding"/>
    <property type="evidence" value="ECO:0007669"/>
    <property type="project" value="TreeGrafter"/>
</dbReference>
<evidence type="ECO:0000256" key="7">
    <source>
        <dbReference type="ARBA" id="ARBA00023186"/>
    </source>
</evidence>
<dbReference type="SUPFAM" id="SSF54534">
    <property type="entry name" value="FKBP-like"/>
    <property type="match status" value="1"/>
</dbReference>
<reference evidence="15 16" key="1">
    <citation type="submission" date="2019-01" db="EMBL/GenBank/DDBJ databases">
        <title>Egibacter rhizosphaerae EGI 80759T.</title>
        <authorList>
            <person name="Chen D.-D."/>
            <person name="Tian Y."/>
            <person name="Jiao J.-Y."/>
            <person name="Zhang X.-T."/>
            <person name="Zhang Y.-G."/>
            <person name="Zhang Y."/>
            <person name="Xiao M."/>
            <person name="Shu W.-S."/>
            <person name="Li W.-J."/>
        </authorList>
    </citation>
    <scope>NUCLEOTIDE SEQUENCE [LARGE SCALE GENOMIC DNA]</scope>
    <source>
        <strain evidence="15 16">EGI 80759</strain>
    </source>
</reference>
<comment type="similarity">
    <text evidence="2 11">Belongs to the FKBP-type PPIase family. Tig subfamily.</text>
</comment>
<evidence type="ECO:0000259" key="14">
    <source>
        <dbReference type="Pfam" id="PF05698"/>
    </source>
</evidence>
<keyword evidence="16" id="KW-1185">Reference proteome</keyword>
<feature type="compositionally biased region" description="Basic residues" evidence="12">
    <location>
        <begin position="80"/>
        <end position="92"/>
    </location>
</feature>
<dbReference type="InterPro" id="IPR046357">
    <property type="entry name" value="PPIase_dom_sf"/>
</dbReference>